<dbReference type="CDD" id="cd02430">
    <property type="entry name" value="PTH2"/>
    <property type="match status" value="1"/>
</dbReference>
<dbReference type="Proteomes" id="UP001497497">
    <property type="component" value="Unassembled WGS sequence"/>
</dbReference>
<keyword evidence="7" id="KW-1185">Reference proteome</keyword>
<name>A0AAV2I3G1_LYMST</name>
<keyword evidence="5" id="KW-0472">Membrane</keyword>
<dbReference type="GO" id="GO:0004045">
    <property type="term" value="F:peptidyl-tRNA hydrolase activity"/>
    <property type="evidence" value="ECO:0007669"/>
    <property type="project" value="UniProtKB-EC"/>
</dbReference>
<proteinExistence type="inferred from homology"/>
<comment type="similarity">
    <text evidence="3">Belongs to the PTH2 family.</text>
</comment>
<keyword evidence="5" id="KW-0812">Transmembrane</keyword>
<dbReference type="NCBIfam" id="TIGR00283">
    <property type="entry name" value="arch_pth2"/>
    <property type="match status" value="1"/>
</dbReference>
<evidence type="ECO:0000313" key="7">
    <source>
        <dbReference type="Proteomes" id="UP001497497"/>
    </source>
</evidence>
<keyword evidence="5" id="KW-1133">Transmembrane helix</keyword>
<dbReference type="Gene3D" id="3.40.1490.10">
    <property type="entry name" value="Bit1"/>
    <property type="match status" value="1"/>
</dbReference>
<organism evidence="6 7">
    <name type="scientific">Lymnaea stagnalis</name>
    <name type="common">Great pond snail</name>
    <name type="synonym">Helix stagnalis</name>
    <dbReference type="NCBI Taxonomy" id="6523"/>
    <lineage>
        <taxon>Eukaryota</taxon>
        <taxon>Metazoa</taxon>
        <taxon>Spiralia</taxon>
        <taxon>Lophotrochozoa</taxon>
        <taxon>Mollusca</taxon>
        <taxon>Gastropoda</taxon>
        <taxon>Heterobranchia</taxon>
        <taxon>Euthyneura</taxon>
        <taxon>Panpulmonata</taxon>
        <taxon>Hygrophila</taxon>
        <taxon>Lymnaeoidea</taxon>
        <taxon>Lymnaeidae</taxon>
        <taxon>Lymnaea</taxon>
    </lineage>
</organism>
<sequence length="173" mass="18759">MEMSTLIRNNPKLAMAICFGGGFLAAYILCRWRRYYAMPNLLNQAQLGQGEGNAVSGEYKMVLVVRNDLKMGKGKIGAQCAHAAVAAVDKYSRDNLPALKHWQRRGQPKVVLKVDDEQAFFDLTKVAEMEGVGTCLITDAGRTQIAPGSKTVLAVGPGPASKIDKITGHLKLL</sequence>
<dbReference type="PANTHER" id="PTHR12649">
    <property type="entry name" value="PEPTIDYL-TRNA HYDROLASE 2"/>
    <property type="match status" value="1"/>
</dbReference>
<dbReference type="InterPro" id="IPR023476">
    <property type="entry name" value="Pep_tRNA_hydro_II_dom_sf"/>
</dbReference>
<feature type="transmembrane region" description="Helical" evidence="5">
    <location>
        <begin position="12"/>
        <end position="30"/>
    </location>
</feature>
<protein>
    <recommendedName>
        <fullName evidence="1">peptidyl-tRNA hydrolase</fullName>
        <ecNumber evidence="1">3.1.1.29</ecNumber>
    </recommendedName>
</protein>
<reference evidence="6 7" key="1">
    <citation type="submission" date="2024-04" db="EMBL/GenBank/DDBJ databases">
        <authorList>
            <consortium name="Genoscope - CEA"/>
            <person name="William W."/>
        </authorList>
    </citation>
    <scope>NUCLEOTIDE SEQUENCE [LARGE SCALE GENOMIC DNA]</scope>
</reference>
<comment type="caution">
    <text evidence="6">The sequence shown here is derived from an EMBL/GenBank/DDBJ whole genome shotgun (WGS) entry which is preliminary data.</text>
</comment>
<dbReference type="SUPFAM" id="SSF102462">
    <property type="entry name" value="Peptidyl-tRNA hydrolase II"/>
    <property type="match status" value="1"/>
</dbReference>
<evidence type="ECO:0000256" key="2">
    <source>
        <dbReference type="ARBA" id="ARBA00022801"/>
    </source>
</evidence>
<evidence type="ECO:0000256" key="3">
    <source>
        <dbReference type="ARBA" id="ARBA00038050"/>
    </source>
</evidence>
<dbReference type="Pfam" id="PF01981">
    <property type="entry name" value="PTH2"/>
    <property type="match status" value="1"/>
</dbReference>
<comment type="catalytic activity">
    <reaction evidence="4">
        <text>an N-acyl-L-alpha-aminoacyl-tRNA + H2O = an N-acyl-L-amino acid + a tRNA + H(+)</text>
        <dbReference type="Rhea" id="RHEA:54448"/>
        <dbReference type="Rhea" id="RHEA-COMP:10123"/>
        <dbReference type="Rhea" id="RHEA-COMP:13883"/>
        <dbReference type="ChEBI" id="CHEBI:15377"/>
        <dbReference type="ChEBI" id="CHEBI:15378"/>
        <dbReference type="ChEBI" id="CHEBI:59874"/>
        <dbReference type="ChEBI" id="CHEBI:78442"/>
        <dbReference type="ChEBI" id="CHEBI:138191"/>
        <dbReference type="EC" id="3.1.1.29"/>
    </reaction>
</comment>
<dbReference type="FunFam" id="3.40.1490.10:FF:000001">
    <property type="entry name" value="Peptidyl-tRNA hydrolase 2"/>
    <property type="match status" value="1"/>
</dbReference>
<dbReference type="InterPro" id="IPR002833">
    <property type="entry name" value="PTH2"/>
</dbReference>
<dbReference type="EC" id="3.1.1.29" evidence="1"/>
<dbReference type="GO" id="GO:0005829">
    <property type="term" value="C:cytosol"/>
    <property type="evidence" value="ECO:0007669"/>
    <property type="project" value="TreeGrafter"/>
</dbReference>
<evidence type="ECO:0000256" key="4">
    <source>
        <dbReference type="ARBA" id="ARBA00048707"/>
    </source>
</evidence>
<evidence type="ECO:0000313" key="6">
    <source>
        <dbReference type="EMBL" id="CAL1541188.1"/>
    </source>
</evidence>
<gene>
    <name evidence="6" type="ORF">GSLYS_00014830001</name>
</gene>
<dbReference type="EMBL" id="CAXITT010000419">
    <property type="protein sequence ID" value="CAL1541188.1"/>
    <property type="molecule type" value="Genomic_DNA"/>
</dbReference>
<evidence type="ECO:0000256" key="5">
    <source>
        <dbReference type="SAM" id="Phobius"/>
    </source>
</evidence>
<keyword evidence="2" id="KW-0378">Hydrolase</keyword>
<accession>A0AAV2I3G1</accession>
<dbReference type="PANTHER" id="PTHR12649:SF11">
    <property type="entry name" value="PEPTIDYL-TRNA HYDROLASE 2, MITOCHONDRIAL"/>
    <property type="match status" value="1"/>
</dbReference>
<dbReference type="AlphaFoldDB" id="A0AAV2I3G1"/>
<dbReference type="NCBIfam" id="NF003314">
    <property type="entry name" value="PRK04322.1"/>
    <property type="match status" value="1"/>
</dbReference>
<evidence type="ECO:0000256" key="1">
    <source>
        <dbReference type="ARBA" id="ARBA00013260"/>
    </source>
</evidence>